<dbReference type="EMBL" id="CADCTU010000457">
    <property type="protein sequence ID" value="CAA9319904.1"/>
    <property type="molecule type" value="Genomic_DNA"/>
</dbReference>
<feature type="compositionally biased region" description="Basic and acidic residues" evidence="1">
    <location>
        <begin position="179"/>
        <end position="205"/>
    </location>
</feature>
<feature type="compositionally biased region" description="Basic and acidic residues" evidence="1">
    <location>
        <begin position="324"/>
        <end position="347"/>
    </location>
</feature>
<feature type="region of interest" description="Disordered" evidence="1">
    <location>
        <begin position="24"/>
        <end position="45"/>
    </location>
</feature>
<feature type="non-terminal residue" evidence="2">
    <location>
        <position position="420"/>
    </location>
</feature>
<evidence type="ECO:0000313" key="2">
    <source>
        <dbReference type="EMBL" id="CAA9319904.1"/>
    </source>
</evidence>
<accession>A0A6J4L5F5</accession>
<feature type="compositionally biased region" description="Basic and acidic residues" evidence="1">
    <location>
        <begin position="24"/>
        <end position="42"/>
    </location>
</feature>
<dbReference type="AlphaFoldDB" id="A0A6J4L5F5"/>
<evidence type="ECO:0000256" key="1">
    <source>
        <dbReference type="SAM" id="MobiDB-lite"/>
    </source>
</evidence>
<feature type="compositionally biased region" description="Low complexity" evidence="1">
    <location>
        <begin position="387"/>
        <end position="408"/>
    </location>
</feature>
<name>A0A6J4L5F5_9BACT</name>
<reference evidence="2" key="1">
    <citation type="submission" date="2020-02" db="EMBL/GenBank/DDBJ databases">
        <authorList>
            <person name="Meier V. D."/>
        </authorList>
    </citation>
    <scope>NUCLEOTIDE SEQUENCE</scope>
    <source>
        <strain evidence="2">AVDCRST_MAG11</strain>
    </source>
</reference>
<protein>
    <submittedName>
        <fullName evidence="2">Biotin synthase related domain containing protein</fullName>
    </submittedName>
</protein>
<proteinExistence type="predicted"/>
<organism evidence="2">
    <name type="scientific">uncultured Gemmatimonadaceae bacterium</name>
    <dbReference type="NCBI Taxonomy" id="246130"/>
    <lineage>
        <taxon>Bacteria</taxon>
        <taxon>Pseudomonadati</taxon>
        <taxon>Gemmatimonadota</taxon>
        <taxon>Gemmatimonadia</taxon>
        <taxon>Gemmatimonadales</taxon>
        <taxon>Gemmatimonadaceae</taxon>
        <taxon>environmental samples</taxon>
    </lineage>
</organism>
<gene>
    <name evidence="2" type="ORF">AVDCRST_MAG11-1950</name>
</gene>
<feature type="compositionally biased region" description="Basic and acidic residues" evidence="1">
    <location>
        <begin position="148"/>
        <end position="170"/>
    </location>
</feature>
<feature type="compositionally biased region" description="Low complexity" evidence="1">
    <location>
        <begin position="349"/>
        <end position="363"/>
    </location>
</feature>
<sequence length="420" mass="45699">GVDEKAGDPCRRREVRRVVRLERVAAPAERRRERDREHRGDGDLPQLHAGRAVRVAAQDPPHQLLRLRLRVLRQPPVELRRARAVQGRRGGQARPRLLPAELHRGALPLVRHHPQLRLHDGAAGAGGADAAPRSRLRGVHPPQDDPGSEPRADRRGGAVGRPAEHQRRAPDAGGARRARPGEVDPHDPTLDDVDPRRHRRGEVGARGRLLGARVRAGRAEHADDRRRHRRERPGHPRGVVVALRARAAAPRLLLRVLPDPRLAERAAERGAAAGARAPAVPGRLAHALLRLRRGRADLRGAAQPRPARRPEARLGAPQPGVVPRGREPRVEGRAAAHPGRGREERRAHPAGAPLAAAAARRPRAAADLDAARAPVPRHRRLPPAAPGPRLRPARAARGAEAVPARPVRGGWGKRAQRAVV</sequence>
<feature type="non-terminal residue" evidence="2">
    <location>
        <position position="1"/>
    </location>
</feature>
<feature type="region of interest" description="Disordered" evidence="1">
    <location>
        <begin position="296"/>
        <end position="420"/>
    </location>
</feature>
<feature type="region of interest" description="Disordered" evidence="1">
    <location>
        <begin position="119"/>
        <end position="233"/>
    </location>
</feature>